<gene>
    <name evidence="1" type="ORF">UNLARM2_0334</name>
</gene>
<dbReference type="AlphaFoldDB" id="C7DGY6"/>
<reference evidence="1 2" key="2">
    <citation type="journal article" date="2010" name="Proc. Natl. Acad. Sci. U.S.A.">
        <title>Enigmatic, ultrasmall, uncultivated Archaea.</title>
        <authorList>
            <person name="Baker B.J."/>
            <person name="Comolli L.R."/>
            <person name="Dick G.J."/>
            <person name="Hauser L.J."/>
            <person name="Hyatt D."/>
            <person name="Dill B.D."/>
            <person name="Land M.L."/>
            <person name="Verberkmoes N.C."/>
            <person name="Hettich R.L."/>
            <person name="Banfield J.F."/>
        </authorList>
    </citation>
    <scope>NUCLEOTIDE SEQUENCE [LARGE SCALE GENOMIC DNA]</scope>
    <source>
        <strain evidence="1">ARMAN-2</strain>
    </source>
</reference>
<proteinExistence type="predicted"/>
<sequence>MNYEDFVKVLGASRTQVFSLDDAQRILNCKRAYASLFVSRNIKKGKLILIKKGTYAMPSSGYAEVATNIVKPSYMSMAAALYYRALVDQMPNEIIVINPIMSRKIMLKIPEGTYAIRMVKVKPERMFGFAREESGKGFAYIASPEKAVADALHMPGYCPESYIDDALISGKIRVHKTCCSSFRVHARPRRRENVQVKE</sequence>
<accession>C7DGY6</accession>
<keyword evidence="2" id="KW-1185">Reference proteome</keyword>
<dbReference type="Proteomes" id="UP000332487">
    <property type="component" value="Unassembled WGS sequence"/>
</dbReference>
<organism evidence="1 2">
    <name type="scientific">Candidatus Micrarchaeum acidiphilum ARMAN-2</name>
    <dbReference type="NCBI Taxonomy" id="425595"/>
    <lineage>
        <taxon>Archaea</taxon>
        <taxon>Candidatus Micrarchaeota</taxon>
        <taxon>Candidatus Micrarchaeia</taxon>
        <taxon>Candidatus Micrarchaeales</taxon>
        <taxon>Candidatus Micrarchaeaceae</taxon>
        <taxon>Candidatus Micrarchaeum</taxon>
    </lineage>
</organism>
<name>C7DGY6_MICA2</name>
<protein>
    <recommendedName>
        <fullName evidence="3">Transcriptional regulator</fullName>
    </recommendedName>
</protein>
<evidence type="ECO:0000313" key="1">
    <source>
        <dbReference type="EMBL" id="EET90307.1"/>
    </source>
</evidence>
<dbReference type="EMBL" id="GG697239">
    <property type="protein sequence ID" value="EET90307.1"/>
    <property type="molecule type" value="Genomic_DNA"/>
</dbReference>
<evidence type="ECO:0000313" key="2">
    <source>
        <dbReference type="Proteomes" id="UP000332487"/>
    </source>
</evidence>
<evidence type="ECO:0008006" key="3">
    <source>
        <dbReference type="Google" id="ProtNLM"/>
    </source>
</evidence>
<reference evidence="1 2" key="1">
    <citation type="journal article" date="2009" name="Genome Biol.">
        <title>Community-wide analysis of microbial genome sequence signatures.</title>
        <authorList>
            <person name="Dick G.J."/>
            <person name="Andersson A.F."/>
            <person name="Baker B.J."/>
            <person name="Simmons S.L."/>
            <person name="Thomas B.C."/>
            <person name="Yelton A.P."/>
            <person name="Banfield J.F."/>
        </authorList>
    </citation>
    <scope>NUCLEOTIDE SEQUENCE [LARGE SCALE GENOMIC DNA]</scope>
    <source>
        <strain evidence="1">ARMAN-2</strain>
    </source>
</reference>